<name>A0A241XS29_PSEAI</name>
<organism evidence="1 2">
    <name type="scientific">Pseudomonas aeruginosa</name>
    <dbReference type="NCBI Taxonomy" id="287"/>
    <lineage>
        <taxon>Bacteria</taxon>
        <taxon>Pseudomonadati</taxon>
        <taxon>Pseudomonadota</taxon>
        <taxon>Gammaproteobacteria</taxon>
        <taxon>Pseudomonadales</taxon>
        <taxon>Pseudomonadaceae</taxon>
        <taxon>Pseudomonas</taxon>
    </lineage>
</organism>
<accession>A0A241XS29</accession>
<protein>
    <submittedName>
        <fullName evidence="1">Uncharacterized protein</fullName>
    </submittedName>
</protein>
<dbReference type="EMBL" id="NFFZ01000004">
    <property type="protein sequence ID" value="OTI63224.1"/>
    <property type="molecule type" value="Genomic_DNA"/>
</dbReference>
<proteinExistence type="predicted"/>
<gene>
    <name evidence="1" type="ORF">CAZ10_10350</name>
</gene>
<dbReference type="AlphaFoldDB" id="A0A241XS29"/>
<sequence>MTTTPEFADQVLAKLFGFPQCCVDFYLSASSEERRQARGIGGLRLCPSCSSKDLEQIVDDVASRRICPQPFPIAPKEEDFRAIIEDQRFTEAERAWLLANKKRVVPGVDPFDATLLALHEALVELEERTAANIAEEPGRKNLFLAQQELAKKDLLGVVLNRLHGAMKQRVLEQIKGGHIKI</sequence>
<dbReference type="Proteomes" id="UP000194857">
    <property type="component" value="Unassembled WGS sequence"/>
</dbReference>
<reference evidence="1 2" key="1">
    <citation type="submission" date="2017-05" db="EMBL/GenBank/DDBJ databases">
        <authorList>
            <person name="Song R."/>
            <person name="Chenine A.L."/>
            <person name="Ruprecht R.M."/>
        </authorList>
    </citation>
    <scope>NUCLEOTIDE SEQUENCE [LARGE SCALE GENOMIC DNA]</scope>
    <source>
        <strain evidence="1 2">S567_C10_BS</strain>
    </source>
</reference>
<evidence type="ECO:0000313" key="1">
    <source>
        <dbReference type="EMBL" id="OTI63224.1"/>
    </source>
</evidence>
<dbReference type="RefSeq" id="WP_065327471.1">
    <property type="nucleotide sequence ID" value="NZ_NFFZ01000004.1"/>
</dbReference>
<evidence type="ECO:0000313" key="2">
    <source>
        <dbReference type="Proteomes" id="UP000194857"/>
    </source>
</evidence>
<comment type="caution">
    <text evidence="1">The sequence shown here is derived from an EMBL/GenBank/DDBJ whole genome shotgun (WGS) entry which is preliminary data.</text>
</comment>